<keyword evidence="8" id="KW-1185">Reference proteome</keyword>
<sequence>MSGTTMHDSLKHLRADFLPTYTTDVLVWTPIQLINFRFIPVHFQPQFVNAFNIGWNAFLSYTKHEGSHYHAHAPGAEASVANNVSPAPTVKMELSSATDSFTQQSNPITHFNRFSNRLLRENSQAVD</sequence>
<dbReference type="InterPro" id="IPR007248">
    <property type="entry name" value="Mpv17_PMP22"/>
</dbReference>
<keyword evidence="5" id="KW-0472">Membrane</keyword>
<gene>
    <name evidence="7" type="ORF">HK100_000004</name>
</gene>
<evidence type="ECO:0000313" key="8">
    <source>
        <dbReference type="Proteomes" id="UP001211907"/>
    </source>
</evidence>
<reference evidence="7" key="1">
    <citation type="submission" date="2020-05" db="EMBL/GenBank/DDBJ databases">
        <title>Phylogenomic resolution of chytrid fungi.</title>
        <authorList>
            <person name="Stajich J.E."/>
            <person name="Amses K."/>
            <person name="Simmons R."/>
            <person name="Seto K."/>
            <person name="Myers J."/>
            <person name="Bonds A."/>
            <person name="Quandt C.A."/>
            <person name="Barry K."/>
            <person name="Liu P."/>
            <person name="Grigoriev I."/>
            <person name="Longcore J.E."/>
            <person name="James T.Y."/>
        </authorList>
    </citation>
    <scope>NUCLEOTIDE SEQUENCE</scope>
    <source>
        <strain evidence="7">JEL0513</strain>
    </source>
</reference>
<dbReference type="AlphaFoldDB" id="A0AAD5TB40"/>
<evidence type="ECO:0000256" key="4">
    <source>
        <dbReference type="ARBA" id="ARBA00022989"/>
    </source>
</evidence>
<dbReference type="EMBL" id="JADGJH010000001">
    <property type="protein sequence ID" value="KAJ3143205.1"/>
    <property type="molecule type" value="Genomic_DNA"/>
</dbReference>
<evidence type="ECO:0000256" key="6">
    <source>
        <dbReference type="RuleBase" id="RU363053"/>
    </source>
</evidence>
<keyword evidence="4" id="KW-1133">Transmembrane helix</keyword>
<evidence type="ECO:0000256" key="2">
    <source>
        <dbReference type="ARBA" id="ARBA00006824"/>
    </source>
</evidence>
<name>A0AAD5TB40_9FUNG</name>
<accession>A0AAD5TB40</accession>
<evidence type="ECO:0000256" key="5">
    <source>
        <dbReference type="ARBA" id="ARBA00023136"/>
    </source>
</evidence>
<evidence type="ECO:0000256" key="3">
    <source>
        <dbReference type="ARBA" id="ARBA00022692"/>
    </source>
</evidence>
<evidence type="ECO:0000256" key="1">
    <source>
        <dbReference type="ARBA" id="ARBA00004141"/>
    </source>
</evidence>
<protein>
    <submittedName>
        <fullName evidence="7">Uncharacterized protein</fullName>
    </submittedName>
</protein>
<comment type="subcellular location">
    <subcellularLocation>
        <location evidence="1">Membrane</location>
        <topology evidence="1">Multi-pass membrane protein</topology>
    </subcellularLocation>
</comment>
<dbReference type="PANTHER" id="PTHR11266">
    <property type="entry name" value="PEROXISOMAL MEMBRANE PROTEIN 2, PXMP2 MPV17"/>
    <property type="match status" value="1"/>
</dbReference>
<evidence type="ECO:0000313" key="7">
    <source>
        <dbReference type="EMBL" id="KAJ3143205.1"/>
    </source>
</evidence>
<dbReference type="GO" id="GO:0016020">
    <property type="term" value="C:membrane"/>
    <property type="evidence" value="ECO:0007669"/>
    <property type="project" value="UniProtKB-SubCell"/>
</dbReference>
<dbReference type="Proteomes" id="UP001211907">
    <property type="component" value="Unassembled WGS sequence"/>
</dbReference>
<comment type="similarity">
    <text evidence="2 6">Belongs to the peroxisomal membrane protein PXMP2/4 family.</text>
</comment>
<comment type="caution">
    <text evidence="7">The sequence shown here is derived from an EMBL/GenBank/DDBJ whole genome shotgun (WGS) entry which is preliminary data.</text>
</comment>
<keyword evidence="3" id="KW-0812">Transmembrane</keyword>
<dbReference type="Pfam" id="PF04117">
    <property type="entry name" value="Mpv17_PMP22"/>
    <property type="match status" value="1"/>
</dbReference>
<dbReference type="GO" id="GO:0005737">
    <property type="term" value="C:cytoplasm"/>
    <property type="evidence" value="ECO:0007669"/>
    <property type="project" value="TreeGrafter"/>
</dbReference>
<organism evidence="7 8">
    <name type="scientific">Physocladia obscura</name>
    <dbReference type="NCBI Taxonomy" id="109957"/>
    <lineage>
        <taxon>Eukaryota</taxon>
        <taxon>Fungi</taxon>
        <taxon>Fungi incertae sedis</taxon>
        <taxon>Chytridiomycota</taxon>
        <taxon>Chytridiomycota incertae sedis</taxon>
        <taxon>Chytridiomycetes</taxon>
        <taxon>Chytridiales</taxon>
        <taxon>Chytriomycetaceae</taxon>
        <taxon>Physocladia</taxon>
    </lineage>
</organism>
<proteinExistence type="inferred from homology"/>